<organism evidence="9 10">
    <name type="scientific">Raineyella fluvialis</name>
    <dbReference type="NCBI Taxonomy" id="2662261"/>
    <lineage>
        <taxon>Bacteria</taxon>
        <taxon>Bacillati</taxon>
        <taxon>Actinomycetota</taxon>
        <taxon>Actinomycetes</taxon>
        <taxon>Propionibacteriales</taxon>
        <taxon>Propionibacteriaceae</taxon>
        <taxon>Raineyella</taxon>
    </lineage>
</organism>
<feature type="transmembrane region" description="Helical" evidence="8">
    <location>
        <begin position="209"/>
        <end position="232"/>
    </location>
</feature>
<protein>
    <recommendedName>
        <fullName evidence="8">Probable membrane transporter protein</fullName>
    </recommendedName>
</protein>
<evidence type="ECO:0000256" key="7">
    <source>
        <dbReference type="ARBA" id="ARBA00023136"/>
    </source>
</evidence>
<feature type="transmembrane region" description="Helical" evidence="8">
    <location>
        <begin position="239"/>
        <end position="257"/>
    </location>
</feature>
<feature type="transmembrane region" description="Helical" evidence="8">
    <location>
        <begin position="142"/>
        <end position="173"/>
    </location>
</feature>
<dbReference type="GO" id="GO:0005886">
    <property type="term" value="C:plasma membrane"/>
    <property type="evidence" value="ECO:0007669"/>
    <property type="project" value="UniProtKB-SubCell"/>
</dbReference>
<dbReference type="InterPro" id="IPR052017">
    <property type="entry name" value="TSUP"/>
</dbReference>
<evidence type="ECO:0000256" key="4">
    <source>
        <dbReference type="ARBA" id="ARBA00022475"/>
    </source>
</evidence>
<evidence type="ECO:0000256" key="2">
    <source>
        <dbReference type="ARBA" id="ARBA00009142"/>
    </source>
</evidence>
<dbReference type="RefSeq" id="WP_153570876.1">
    <property type="nucleotide sequence ID" value="NZ_CP045725.1"/>
</dbReference>
<dbReference type="PANTHER" id="PTHR30269">
    <property type="entry name" value="TRANSMEMBRANE PROTEIN YFCA"/>
    <property type="match status" value="1"/>
</dbReference>
<sequence length="258" mass="27129">MFQAALFHGVPALGATALALMALGGLLIGFSKTSFGGLGAVASAVYALSMPARESTAVVLLLLLTGDLIALLSYGRHVRWRVLGQLLPAVLPGLLLGAVFIRLVDDVLMRRSIAVVLLAMVVVRLVQGRLRPATTPTEGRGHWAVAAGAGLTAGFTTMVANAAAPVMSLYLLAQRFDKRRFLATNAWFFATVNLCKVPFAASVGLFTPLVFGVTLVMLPAVLVGAAVGRLIIRRVTQQQFELVTVLATAAASVLLLVR</sequence>
<reference evidence="9 10" key="1">
    <citation type="submission" date="2019-10" db="EMBL/GenBank/DDBJ databases">
        <title>Genomic analysis of Raineyella sp. CBA3103.</title>
        <authorList>
            <person name="Roh S.W."/>
        </authorList>
    </citation>
    <scope>NUCLEOTIDE SEQUENCE [LARGE SCALE GENOMIC DNA]</scope>
    <source>
        <strain evidence="9 10">CBA3103</strain>
    </source>
</reference>
<name>A0A5Q2FDJ2_9ACTN</name>
<keyword evidence="3" id="KW-0813">Transport</keyword>
<keyword evidence="6 8" id="KW-1133">Transmembrane helix</keyword>
<dbReference type="PANTHER" id="PTHR30269:SF23">
    <property type="entry name" value="MEMBRANE TRANSPORTER PROTEIN YDHB-RELATED"/>
    <property type="match status" value="1"/>
</dbReference>
<dbReference type="EMBL" id="CP045725">
    <property type="protein sequence ID" value="QGF22366.1"/>
    <property type="molecule type" value="Genomic_DNA"/>
</dbReference>
<gene>
    <name evidence="9" type="ORF">Rai3103_00205</name>
</gene>
<dbReference type="AlphaFoldDB" id="A0A5Q2FDJ2"/>
<comment type="similarity">
    <text evidence="2 8">Belongs to the 4-toluene sulfonate uptake permease (TSUP) (TC 2.A.102) family.</text>
</comment>
<feature type="transmembrane region" description="Helical" evidence="8">
    <location>
        <begin position="185"/>
        <end position="203"/>
    </location>
</feature>
<evidence type="ECO:0000313" key="9">
    <source>
        <dbReference type="EMBL" id="QGF22366.1"/>
    </source>
</evidence>
<dbReference type="InterPro" id="IPR002781">
    <property type="entry name" value="TM_pro_TauE-like"/>
</dbReference>
<comment type="subcellular location">
    <subcellularLocation>
        <location evidence="1 8">Cell membrane</location>
        <topology evidence="1 8">Multi-pass membrane protein</topology>
    </subcellularLocation>
</comment>
<dbReference type="KEGG" id="rain:Rai3103_00205"/>
<feature type="transmembrane region" description="Helical" evidence="8">
    <location>
        <begin position="80"/>
        <end position="101"/>
    </location>
</feature>
<proteinExistence type="inferred from homology"/>
<dbReference type="Pfam" id="PF01925">
    <property type="entry name" value="TauE"/>
    <property type="match status" value="1"/>
</dbReference>
<evidence type="ECO:0000256" key="5">
    <source>
        <dbReference type="ARBA" id="ARBA00022692"/>
    </source>
</evidence>
<keyword evidence="7 8" id="KW-0472">Membrane</keyword>
<keyword evidence="10" id="KW-1185">Reference proteome</keyword>
<accession>A0A5Q2FDJ2</accession>
<evidence type="ECO:0000256" key="1">
    <source>
        <dbReference type="ARBA" id="ARBA00004651"/>
    </source>
</evidence>
<keyword evidence="4 8" id="KW-1003">Cell membrane</keyword>
<evidence type="ECO:0000256" key="8">
    <source>
        <dbReference type="RuleBase" id="RU363041"/>
    </source>
</evidence>
<evidence type="ECO:0000256" key="3">
    <source>
        <dbReference type="ARBA" id="ARBA00022448"/>
    </source>
</evidence>
<evidence type="ECO:0000256" key="6">
    <source>
        <dbReference type="ARBA" id="ARBA00022989"/>
    </source>
</evidence>
<feature type="transmembrane region" description="Helical" evidence="8">
    <location>
        <begin position="55"/>
        <end position="74"/>
    </location>
</feature>
<dbReference type="Proteomes" id="UP000386847">
    <property type="component" value="Chromosome"/>
</dbReference>
<evidence type="ECO:0000313" key="10">
    <source>
        <dbReference type="Proteomes" id="UP000386847"/>
    </source>
</evidence>
<keyword evidence="5 8" id="KW-0812">Transmembrane</keyword>